<dbReference type="Gene3D" id="2.40.50.140">
    <property type="entry name" value="Nucleic acid-binding proteins"/>
    <property type="match status" value="1"/>
</dbReference>
<evidence type="ECO:0000256" key="2">
    <source>
        <dbReference type="ARBA" id="ARBA00022692"/>
    </source>
</evidence>
<gene>
    <name evidence="8" type="ORF">G4Y79_03300</name>
</gene>
<evidence type="ECO:0000259" key="6">
    <source>
        <dbReference type="Pfam" id="PF01957"/>
    </source>
</evidence>
<keyword evidence="4 5" id="KW-0472">Membrane</keyword>
<organism evidence="8 9">
    <name type="scientific">Phototrophicus methaneseepsis</name>
    <dbReference type="NCBI Taxonomy" id="2710758"/>
    <lineage>
        <taxon>Bacteria</taxon>
        <taxon>Bacillati</taxon>
        <taxon>Chloroflexota</taxon>
        <taxon>Candidatus Thermofontia</taxon>
        <taxon>Phototrophicales</taxon>
        <taxon>Phototrophicaceae</taxon>
        <taxon>Phototrophicus</taxon>
    </lineage>
</organism>
<evidence type="ECO:0000259" key="7">
    <source>
        <dbReference type="Pfam" id="PF24961"/>
    </source>
</evidence>
<name>A0A7S8EAU7_9CHLR</name>
<evidence type="ECO:0000256" key="4">
    <source>
        <dbReference type="ARBA" id="ARBA00023136"/>
    </source>
</evidence>
<dbReference type="Proteomes" id="UP000594468">
    <property type="component" value="Chromosome"/>
</dbReference>
<evidence type="ECO:0000256" key="3">
    <source>
        <dbReference type="ARBA" id="ARBA00022989"/>
    </source>
</evidence>
<keyword evidence="3 5" id="KW-1133">Transmembrane helix</keyword>
<dbReference type="InterPro" id="IPR052165">
    <property type="entry name" value="Membrane_assoc_protease"/>
</dbReference>
<protein>
    <recommendedName>
        <fullName evidence="10">NfeD-like C-terminal domain-containing protein</fullName>
    </recommendedName>
</protein>
<dbReference type="SUPFAM" id="SSF141322">
    <property type="entry name" value="NfeD domain-like"/>
    <property type="match status" value="1"/>
</dbReference>
<sequence>MMIDPNLVYLGLIVGLWVGVTAVYITGTGIPEILSFVLIAGSLYVLTQMPTNWLAVVLMVVGFSGFLIAPFTSPRVGQFAEIGLGLQAVGSLLLFNGALNVSPLVIVPTLLVAWGYHRFLLLPIMRTQREESFLQKEDRVIGARGRVVTAIDPVGTVYVNGEHWTAHSQDAIPAGMPILVTGQRGLELEVEKAKREDPLAEGNGWHK</sequence>
<dbReference type="EMBL" id="CP062983">
    <property type="protein sequence ID" value="QPC83423.1"/>
    <property type="molecule type" value="Genomic_DNA"/>
</dbReference>
<accession>A0A7S8EAU7</accession>
<dbReference type="PANTHER" id="PTHR33507:SF4">
    <property type="entry name" value="NODULATION COMPETITIVENESS PROTEIN NFED"/>
    <property type="match status" value="1"/>
</dbReference>
<evidence type="ECO:0000256" key="5">
    <source>
        <dbReference type="SAM" id="Phobius"/>
    </source>
</evidence>
<evidence type="ECO:0008006" key="10">
    <source>
        <dbReference type="Google" id="ProtNLM"/>
    </source>
</evidence>
<dbReference type="Pfam" id="PF01957">
    <property type="entry name" value="NfeD"/>
    <property type="match status" value="1"/>
</dbReference>
<reference evidence="8 9" key="1">
    <citation type="submission" date="2020-02" db="EMBL/GenBank/DDBJ databases">
        <authorList>
            <person name="Zheng R.K."/>
            <person name="Sun C.M."/>
        </authorList>
    </citation>
    <scope>NUCLEOTIDE SEQUENCE [LARGE SCALE GENOMIC DNA]</scope>
    <source>
        <strain evidence="9">rifampicinis</strain>
    </source>
</reference>
<dbReference type="GO" id="GO:0016020">
    <property type="term" value="C:membrane"/>
    <property type="evidence" value="ECO:0007669"/>
    <property type="project" value="UniProtKB-SubCell"/>
</dbReference>
<proteinExistence type="predicted"/>
<keyword evidence="9" id="KW-1185">Reference proteome</keyword>
<feature type="domain" description="NfeD integral membrane" evidence="7">
    <location>
        <begin position="6"/>
        <end position="120"/>
    </location>
</feature>
<dbReference type="InterPro" id="IPR012340">
    <property type="entry name" value="NA-bd_OB-fold"/>
</dbReference>
<keyword evidence="2 5" id="KW-0812">Transmembrane</keyword>
<dbReference type="PANTHER" id="PTHR33507">
    <property type="entry name" value="INNER MEMBRANE PROTEIN YBBJ"/>
    <property type="match status" value="1"/>
</dbReference>
<dbReference type="AlphaFoldDB" id="A0A7S8EAU7"/>
<evidence type="ECO:0000313" key="9">
    <source>
        <dbReference type="Proteomes" id="UP000594468"/>
    </source>
</evidence>
<dbReference type="KEGG" id="pmet:G4Y79_03300"/>
<evidence type="ECO:0000256" key="1">
    <source>
        <dbReference type="ARBA" id="ARBA00004141"/>
    </source>
</evidence>
<comment type="subcellular location">
    <subcellularLocation>
        <location evidence="1">Membrane</location>
        <topology evidence="1">Multi-pass membrane protein</topology>
    </subcellularLocation>
</comment>
<dbReference type="Pfam" id="PF24961">
    <property type="entry name" value="NfeD_membrane"/>
    <property type="match status" value="1"/>
</dbReference>
<dbReference type="InterPro" id="IPR002810">
    <property type="entry name" value="NfeD-like_C"/>
</dbReference>
<feature type="transmembrane region" description="Helical" evidence="5">
    <location>
        <begin position="92"/>
        <end position="116"/>
    </location>
</feature>
<evidence type="ECO:0000313" key="8">
    <source>
        <dbReference type="EMBL" id="QPC83423.1"/>
    </source>
</evidence>
<feature type="transmembrane region" description="Helical" evidence="5">
    <location>
        <begin position="53"/>
        <end position="72"/>
    </location>
</feature>
<dbReference type="InterPro" id="IPR056739">
    <property type="entry name" value="NfeD_membrane"/>
</dbReference>
<feature type="domain" description="NfeD-like C-terminal" evidence="6">
    <location>
        <begin position="138"/>
        <end position="192"/>
    </location>
</feature>
<feature type="transmembrane region" description="Helical" evidence="5">
    <location>
        <begin position="7"/>
        <end position="24"/>
    </location>
</feature>
<dbReference type="RefSeq" id="WP_195171490.1">
    <property type="nucleotide sequence ID" value="NZ_CP062983.1"/>
</dbReference>